<name>A0AAD9FYL7_9STRA</name>
<protein>
    <submittedName>
        <fullName evidence="2">Uncharacterized protein</fullName>
    </submittedName>
</protein>
<proteinExistence type="predicted"/>
<evidence type="ECO:0000313" key="3">
    <source>
        <dbReference type="Proteomes" id="UP001259832"/>
    </source>
</evidence>
<accession>A0AAD9FYL7</accession>
<evidence type="ECO:0000313" key="2">
    <source>
        <dbReference type="EMBL" id="KAK1928586.1"/>
    </source>
</evidence>
<evidence type="ECO:0000256" key="1">
    <source>
        <dbReference type="SAM" id="Phobius"/>
    </source>
</evidence>
<keyword evidence="1" id="KW-1133">Transmembrane helix</keyword>
<keyword evidence="1" id="KW-0812">Transmembrane</keyword>
<dbReference type="AlphaFoldDB" id="A0AAD9FYL7"/>
<reference evidence="2" key="1">
    <citation type="submission" date="2023-08" db="EMBL/GenBank/DDBJ databases">
        <title>Reference Genome Resource for the Citrus Pathogen Phytophthora citrophthora.</title>
        <authorList>
            <person name="Moller H."/>
            <person name="Coetzee B."/>
            <person name="Rose L.J."/>
            <person name="Van Niekerk J.M."/>
        </authorList>
    </citation>
    <scope>NUCLEOTIDE SEQUENCE</scope>
    <source>
        <strain evidence="2">STE-U-9442</strain>
    </source>
</reference>
<keyword evidence="3" id="KW-1185">Reference proteome</keyword>
<dbReference type="Proteomes" id="UP001259832">
    <property type="component" value="Unassembled WGS sequence"/>
</dbReference>
<feature type="transmembrane region" description="Helical" evidence="1">
    <location>
        <begin position="183"/>
        <end position="202"/>
    </location>
</feature>
<keyword evidence="1" id="KW-0472">Membrane</keyword>
<comment type="caution">
    <text evidence="2">The sequence shown here is derived from an EMBL/GenBank/DDBJ whole genome shotgun (WGS) entry which is preliminary data.</text>
</comment>
<dbReference type="EMBL" id="JASMQC010000061">
    <property type="protein sequence ID" value="KAK1928586.1"/>
    <property type="molecule type" value="Genomic_DNA"/>
</dbReference>
<organism evidence="2 3">
    <name type="scientific">Phytophthora citrophthora</name>
    <dbReference type="NCBI Taxonomy" id="4793"/>
    <lineage>
        <taxon>Eukaryota</taxon>
        <taxon>Sar</taxon>
        <taxon>Stramenopiles</taxon>
        <taxon>Oomycota</taxon>
        <taxon>Peronosporomycetes</taxon>
        <taxon>Peronosporales</taxon>
        <taxon>Peronosporaceae</taxon>
        <taxon>Phytophthora</taxon>
    </lineage>
</organism>
<sequence>MDVSGGSTTYFVSRYHEDTPATLKELLRSSGKHESITKKLCNVGIANKCGVHRGSRASEIDSGSEYECSYSENSDDDVEDSEPEVDEWQLHATEPREGLYLSEMRRQRGRMCEKETEWVRGYIKAQRAWKTRTGHSIDEFISIPAAATQMKTCKLAKWDRSLTCEREVEAEEESVTATRLETLLLVAAIVFMCLSLGVQLAASITSDH</sequence>
<gene>
    <name evidence="2" type="ORF">P3T76_015950</name>
</gene>